<sequence>MVSEFAIGELNNRLSRQYTTRFPQASSGFGRCERLVPHQFHTVITAKAQDGTLKIRMIILASVTGAGIQEFSVTIGYSPHRSAAIRLEALQRINIYAVFRNCAITDGVDQELCACNLKRSFPDFTAIKLISQGKYVNVFGKPSQIRIEIIRESRDKFGKSERVEIAIIKRNVGDARVVYEVANPSEKTVSFYFSLTATNCDVSANETQQVTLRPRDMRFLSIVVPWSGPVKCSHNYSLTTD</sequence>
<dbReference type="RefSeq" id="XP_014673809.1">
    <property type="nucleotide sequence ID" value="XM_014818323.1"/>
</dbReference>
<evidence type="ECO:0000313" key="1">
    <source>
        <dbReference type="Proteomes" id="UP000695022"/>
    </source>
</evidence>
<proteinExistence type="predicted"/>
<protein>
    <submittedName>
        <fullName evidence="2">Uncharacterized protein LOC106814055 isoform X1</fullName>
    </submittedName>
</protein>
<name>A0ABM1ENN8_PRICU</name>
<keyword evidence="1" id="KW-1185">Reference proteome</keyword>
<accession>A0ABM1ENN8</accession>
<gene>
    <name evidence="2" type="primary">LOC106814055</name>
</gene>
<reference evidence="2" key="1">
    <citation type="submission" date="2025-08" db="UniProtKB">
        <authorList>
            <consortium name="RefSeq"/>
        </authorList>
    </citation>
    <scope>IDENTIFICATION</scope>
</reference>
<evidence type="ECO:0000313" key="2">
    <source>
        <dbReference type="RefSeq" id="XP_014673809.1"/>
    </source>
</evidence>
<dbReference type="Proteomes" id="UP000695022">
    <property type="component" value="Unplaced"/>
</dbReference>
<dbReference type="GeneID" id="106814055"/>
<organism evidence="1 2">
    <name type="scientific">Priapulus caudatus</name>
    <name type="common">Priapulid worm</name>
    <dbReference type="NCBI Taxonomy" id="37621"/>
    <lineage>
        <taxon>Eukaryota</taxon>
        <taxon>Metazoa</taxon>
        <taxon>Ecdysozoa</taxon>
        <taxon>Scalidophora</taxon>
        <taxon>Priapulida</taxon>
        <taxon>Priapulimorpha</taxon>
        <taxon>Priapulimorphida</taxon>
        <taxon>Priapulidae</taxon>
        <taxon>Priapulus</taxon>
    </lineage>
</organism>